<accession>A0ABV4U2F0</accession>
<proteinExistence type="predicted"/>
<name>A0ABV4U2F0_9BACT</name>
<comment type="caution">
    <text evidence="3">The sequence shown here is derived from an EMBL/GenBank/DDBJ whole genome shotgun (WGS) entry which is preliminary data.</text>
</comment>
<feature type="domain" description="Gfo/Idh/MocA-like oxidoreductase N-terminal" evidence="1">
    <location>
        <begin position="2"/>
        <end position="122"/>
    </location>
</feature>
<dbReference type="SUPFAM" id="SSF51735">
    <property type="entry name" value="NAD(P)-binding Rossmann-fold domains"/>
    <property type="match status" value="1"/>
</dbReference>
<dbReference type="Gene3D" id="3.40.50.720">
    <property type="entry name" value="NAD(P)-binding Rossmann-like Domain"/>
    <property type="match status" value="1"/>
</dbReference>
<dbReference type="SUPFAM" id="SSF55347">
    <property type="entry name" value="Glyceraldehyde-3-phosphate dehydrogenase-like, C-terminal domain"/>
    <property type="match status" value="1"/>
</dbReference>
<dbReference type="PANTHER" id="PTHR43377:SF1">
    <property type="entry name" value="BILIVERDIN REDUCTASE A"/>
    <property type="match status" value="1"/>
</dbReference>
<keyword evidence="4" id="KW-1185">Reference proteome</keyword>
<dbReference type="Proteomes" id="UP001575105">
    <property type="component" value="Unassembled WGS sequence"/>
</dbReference>
<protein>
    <submittedName>
        <fullName evidence="3">Gfo/Idh/MocA family protein</fullName>
    </submittedName>
</protein>
<dbReference type="InterPro" id="IPR000683">
    <property type="entry name" value="Gfo/Idh/MocA-like_OxRdtase_N"/>
</dbReference>
<evidence type="ECO:0000259" key="1">
    <source>
        <dbReference type="Pfam" id="PF01408"/>
    </source>
</evidence>
<organism evidence="3 4">
    <name type="scientific">Natronomicrosphaera hydrolytica</name>
    <dbReference type="NCBI Taxonomy" id="3242702"/>
    <lineage>
        <taxon>Bacteria</taxon>
        <taxon>Pseudomonadati</taxon>
        <taxon>Planctomycetota</taxon>
        <taxon>Phycisphaerae</taxon>
        <taxon>Phycisphaerales</taxon>
        <taxon>Phycisphaeraceae</taxon>
        <taxon>Natronomicrosphaera</taxon>
    </lineage>
</organism>
<feature type="domain" description="GFO/IDH/MocA-like oxidoreductase" evidence="2">
    <location>
        <begin position="131"/>
        <end position="253"/>
    </location>
</feature>
<evidence type="ECO:0000313" key="4">
    <source>
        <dbReference type="Proteomes" id="UP001575105"/>
    </source>
</evidence>
<evidence type="ECO:0000313" key="3">
    <source>
        <dbReference type="EMBL" id="MFA9477767.1"/>
    </source>
</evidence>
<dbReference type="Pfam" id="PF01408">
    <property type="entry name" value="GFO_IDH_MocA"/>
    <property type="match status" value="1"/>
</dbReference>
<dbReference type="InterPro" id="IPR051450">
    <property type="entry name" value="Gfo/Idh/MocA_Oxidoreductases"/>
</dbReference>
<dbReference type="PANTHER" id="PTHR43377">
    <property type="entry name" value="BILIVERDIN REDUCTASE A"/>
    <property type="match status" value="1"/>
</dbReference>
<reference evidence="3 4" key="1">
    <citation type="submission" date="2024-08" db="EMBL/GenBank/DDBJ databases">
        <title>Whole-genome sequencing of halo(alkali)philic microorganisms from hypersaline lakes.</title>
        <authorList>
            <person name="Sorokin D.Y."/>
            <person name="Merkel A.Y."/>
            <person name="Messina E."/>
            <person name="Yakimov M."/>
        </authorList>
    </citation>
    <scope>NUCLEOTIDE SEQUENCE [LARGE SCALE GENOMIC DNA]</scope>
    <source>
        <strain evidence="3 4">AB-hyl4</strain>
    </source>
</reference>
<dbReference type="Gene3D" id="3.30.360.10">
    <property type="entry name" value="Dihydrodipicolinate Reductase, domain 2"/>
    <property type="match status" value="1"/>
</dbReference>
<dbReference type="Pfam" id="PF22725">
    <property type="entry name" value="GFO_IDH_MocA_C3"/>
    <property type="match status" value="1"/>
</dbReference>
<dbReference type="InterPro" id="IPR036291">
    <property type="entry name" value="NAD(P)-bd_dom_sf"/>
</dbReference>
<evidence type="ECO:0000259" key="2">
    <source>
        <dbReference type="Pfam" id="PF22725"/>
    </source>
</evidence>
<dbReference type="InterPro" id="IPR055170">
    <property type="entry name" value="GFO_IDH_MocA-like_dom"/>
</dbReference>
<sequence length="370" mass="40926">MIRLGIIGCGGMSRSHAACYHNLGPDRVRVTATVDIDPDCARSAAEAFGEGTRAATDYREVLDDVDAVLIVLPHHLHHPVGMACLEAGKHVLMEKPLANSEQECLDLVTAADRAQRVLMVAYVMRYHPLLLRLKQLLDEQTFGQCFHMSVWTEQFTHYPPGHWTRSASTLGGGQLFSHGCHYIDLLLWLMGTPVEGSHVGTNFGTPWMENEGTSNVSLKFANGATAYHFGTWGARGTRLGYAIHAHCTDGMLEVDFRRGQILYHRFASEMKGSGSVEPHIEEGELRETQFGKEAIIAETPGKRTGKHTDKELAHFIECIETGRQPDTDGQSSLHGLRVIWRLYEAEQKGVIADLRDLDHAPAVLPAASIR</sequence>
<dbReference type="EMBL" id="JBGUBD010000003">
    <property type="protein sequence ID" value="MFA9477767.1"/>
    <property type="molecule type" value="Genomic_DNA"/>
</dbReference>
<gene>
    <name evidence="3" type="ORF">ACERK3_05600</name>
</gene>
<dbReference type="RefSeq" id="WP_425344692.1">
    <property type="nucleotide sequence ID" value="NZ_JBGUBD010000003.1"/>
</dbReference>